<dbReference type="PROSITE" id="PS00455">
    <property type="entry name" value="AMP_BINDING"/>
    <property type="match status" value="1"/>
</dbReference>
<dbReference type="InterPro" id="IPR036291">
    <property type="entry name" value="NAD(P)-bd_dom_sf"/>
</dbReference>
<dbReference type="Proteomes" id="UP001271640">
    <property type="component" value="Unassembled WGS sequence"/>
</dbReference>
<feature type="domain" description="Carrier" evidence="3">
    <location>
        <begin position="505"/>
        <end position="580"/>
    </location>
</feature>
<evidence type="ECO:0000256" key="2">
    <source>
        <dbReference type="ARBA" id="ARBA00022553"/>
    </source>
</evidence>
<dbReference type="InterPro" id="IPR009081">
    <property type="entry name" value="PP-bd_ACP"/>
</dbReference>
<dbReference type="Pfam" id="PF07993">
    <property type="entry name" value="NAD_binding_4"/>
    <property type="match status" value="1"/>
</dbReference>
<protein>
    <submittedName>
        <fullName evidence="4">Amino acid adenylation domain-containing protein</fullName>
    </submittedName>
</protein>
<evidence type="ECO:0000313" key="5">
    <source>
        <dbReference type="Proteomes" id="UP001271640"/>
    </source>
</evidence>
<dbReference type="SUPFAM" id="SSF56801">
    <property type="entry name" value="Acetyl-CoA synthetase-like"/>
    <property type="match status" value="1"/>
</dbReference>
<accession>A0ABU4SMB3</accession>
<dbReference type="Gene3D" id="3.30.300.30">
    <property type="match status" value="1"/>
</dbReference>
<dbReference type="Gene3D" id="1.10.1200.10">
    <property type="entry name" value="ACP-like"/>
    <property type="match status" value="1"/>
</dbReference>
<keyword evidence="1" id="KW-0596">Phosphopantetheine</keyword>
<dbReference type="RefSeq" id="WP_319926510.1">
    <property type="nucleotide sequence ID" value="NZ_VCDP01000039.1"/>
</dbReference>
<dbReference type="PANTHER" id="PTHR44845">
    <property type="entry name" value="CARRIER DOMAIN-CONTAINING PROTEIN"/>
    <property type="match status" value="1"/>
</dbReference>
<organism evidence="4 5">
    <name type="scientific">Xenorhabdus littoralis</name>
    <dbReference type="NCBI Taxonomy" id="2582835"/>
    <lineage>
        <taxon>Bacteria</taxon>
        <taxon>Pseudomonadati</taxon>
        <taxon>Pseudomonadota</taxon>
        <taxon>Gammaproteobacteria</taxon>
        <taxon>Enterobacterales</taxon>
        <taxon>Morganellaceae</taxon>
        <taxon>Xenorhabdus</taxon>
    </lineage>
</organism>
<dbReference type="PROSITE" id="PS50075">
    <property type="entry name" value="CARRIER"/>
    <property type="match status" value="1"/>
</dbReference>
<keyword evidence="5" id="KW-1185">Reference proteome</keyword>
<dbReference type="EMBL" id="VCDP01000039">
    <property type="protein sequence ID" value="MDX7999793.1"/>
    <property type="molecule type" value="Genomic_DNA"/>
</dbReference>
<dbReference type="Pfam" id="PF13193">
    <property type="entry name" value="AMP-binding_C"/>
    <property type="match status" value="1"/>
</dbReference>
<dbReference type="CDD" id="cd05235">
    <property type="entry name" value="SDR_e1"/>
    <property type="match status" value="1"/>
</dbReference>
<dbReference type="SUPFAM" id="SSF47336">
    <property type="entry name" value="ACP-like"/>
    <property type="match status" value="1"/>
</dbReference>
<dbReference type="PANTHER" id="PTHR44845:SF6">
    <property type="entry name" value="BETA-ALANINE-ACTIVATING ENZYME"/>
    <property type="match status" value="1"/>
</dbReference>
<comment type="caution">
    <text evidence="4">The sequence shown here is derived from an EMBL/GenBank/DDBJ whole genome shotgun (WGS) entry which is preliminary data.</text>
</comment>
<evidence type="ECO:0000256" key="1">
    <source>
        <dbReference type="ARBA" id="ARBA00022450"/>
    </source>
</evidence>
<dbReference type="Gene3D" id="3.40.50.980">
    <property type="match status" value="2"/>
</dbReference>
<proteinExistence type="predicted"/>
<dbReference type="InterPro" id="IPR025110">
    <property type="entry name" value="AMP-bd_C"/>
</dbReference>
<dbReference type="InterPro" id="IPR000873">
    <property type="entry name" value="AMP-dep_synth/lig_dom"/>
</dbReference>
<dbReference type="InterPro" id="IPR020845">
    <property type="entry name" value="AMP-binding_CS"/>
</dbReference>
<dbReference type="Gene3D" id="3.40.50.720">
    <property type="entry name" value="NAD(P)-binding Rossmann-like Domain"/>
    <property type="match status" value="1"/>
</dbReference>
<sequence>MLPNFLKQVSSYPNKVAISTPEKALDYRTLKQQASSVAGSLRLLGVMHEEPIAILLAPGIEQITSQLAILMAGGSCVPLDPNVPPARLNDMLDDLAVKWTITDSPDNSPQLHTTFVAFSDLLEGEGLDDSEIACLAPHHRSHVLFTSGTTGRPKGVQIELKSIMRVIIDTEYVRFTPEDRIACTCNPTFDISLFEIWGALLNGAMVFVPPKKDILDIEYFQAELVRKEISIISVTATLFNLIAKTYPQAFRDIRYLLIVGEAPNAHMVQLVLEAGAPPKHLLNAYGPTESTIFALAHDISLDDLVDGSVPIGLPINYTSAFILNDSFEPLEPGNMGQLYLGGEGLSRGYWNRDELNADRFVNVTIPGHSQPICLYKTGDLSWQRDDGIFMFSGRIDSQVKIRGHRIELEEIEIQILKNMQIRLAKVCAVKNEGEDDFIAAFVVPRSPGTFDREQLIQELSEYLPAYMLPRLFVVEHIPMTPHGKADQRKLMALLTTRASSEERPAGFNDTEYAVYRIWSKILHNSDISLDDNFFKLGGSSLQASRLVIELARQFNQHFLAQTIYEVPNLRQLASIVSQGNSPQAQDETEEWLRDGQLPDDIRPLPEAPQDWANLADASIFLTGTTGFLGAFLLRDLLTIENIQKNIKNVVCLVRAKDDAAALKRIKNTLSKYGLWEASFAGRIRAVAGDLSQPRLRLSDELYNELANTSDVVFHAAADVNYIHPYRTQRASNIDSTLNILRLATHGKAKSVHYVSTIAAFGPVGLLHSTTCIYENDSLTPYIEGLKYDVGYAQSKWVVEQLIWQARKIGIPVSVYRPGFIMGDSVSGVGNPNDFVARLIIGCIAIGACPELPRQWKEFVSVDYVSSALLTIATDIRNLGQAYHLVPPDRKTQSVDINGFFRLLEECCGHPLQSLPYSEWLSRLIADPHLDHNALLSLLPMLSERVYRQLTRWEVNENMPVFDTRNTVSALANATNPVHFTPMGKELLSKYLNYYLPKRDE</sequence>
<dbReference type="Pfam" id="PF00501">
    <property type="entry name" value="AMP-binding"/>
    <property type="match status" value="1"/>
</dbReference>
<dbReference type="Gene3D" id="2.30.38.10">
    <property type="entry name" value="Luciferase, Domain 3"/>
    <property type="match status" value="1"/>
</dbReference>
<dbReference type="InterPro" id="IPR045851">
    <property type="entry name" value="AMP-bd_C_sf"/>
</dbReference>
<dbReference type="SUPFAM" id="SSF51735">
    <property type="entry name" value="NAD(P)-binding Rossmann-fold domains"/>
    <property type="match status" value="1"/>
</dbReference>
<dbReference type="NCBIfam" id="TIGR01746">
    <property type="entry name" value="Thioester-redct"/>
    <property type="match status" value="1"/>
</dbReference>
<dbReference type="NCBIfam" id="TIGR01733">
    <property type="entry name" value="AA-adenyl-dom"/>
    <property type="match status" value="1"/>
</dbReference>
<evidence type="ECO:0000259" key="3">
    <source>
        <dbReference type="PROSITE" id="PS50075"/>
    </source>
</evidence>
<dbReference type="InterPro" id="IPR036736">
    <property type="entry name" value="ACP-like_sf"/>
</dbReference>
<dbReference type="InterPro" id="IPR010080">
    <property type="entry name" value="Thioester_reductase-like_dom"/>
</dbReference>
<keyword evidence="2" id="KW-0597">Phosphoprotein</keyword>
<dbReference type="InterPro" id="IPR013120">
    <property type="entry name" value="FAR_NAD-bd"/>
</dbReference>
<gene>
    <name evidence="4" type="ORF">FE394_11375</name>
</gene>
<evidence type="ECO:0000313" key="4">
    <source>
        <dbReference type="EMBL" id="MDX7999793.1"/>
    </source>
</evidence>
<dbReference type="Pfam" id="PF00550">
    <property type="entry name" value="PP-binding"/>
    <property type="match status" value="1"/>
</dbReference>
<dbReference type="CDD" id="cd05930">
    <property type="entry name" value="A_NRPS"/>
    <property type="match status" value="1"/>
</dbReference>
<reference evidence="5" key="1">
    <citation type="journal article" date="2024" name="Toxins">
        <title>Genome Sequence Analysis of Native Xenorhabdus Strains Isolated from Entomopathogenic Nematodes in Argentina.</title>
        <authorList>
            <person name="Palma L."/>
            <person name="Frizzo L."/>
            <person name="Kaiser S."/>
            <person name="Berry C."/>
            <person name="Caballero P."/>
            <person name="Bode H.B."/>
            <person name="Del Valle E.E."/>
        </authorList>
    </citation>
    <scope>NUCLEOTIDE SEQUENCE [LARGE SCALE GENOMIC DNA]</scope>
    <source>
        <strain evidence="5">Reich</strain>
    </source>
</reference>
<name>A0ABU4SMB3_9GAMM</name>
<dbReference type="InterPro" id="IPR010071">
    <property type="entry name" value="AA_adenyl_dom"/>
</dbReference>